<gene>
    <name evidence="2" type="ordered locus">Mpet_1749</name>
</gene>
<evidence type="ECO:0000256" key="1">
    <source>
        <dbReference type="SAM" id="Phobius"/>
    </source>
</evidence>
<evidence type="ECO:0000313" key="3">
    <source>
        <dbReference type="Proteomes" id="UP000006565"/>
    </source>
</evidence>
<name>E1RHW4_METP4</name>
<organism evidence="2 3">
    <name type="scientific">Methanolacinia petrolearia (strain DSM 11571 / OCM 486 / SEBR 4847)</name>
    <name type="common">Methanoplanus petrolearius</name>
    <dbReference type="NCBI Taxonomy" id="679926"/>
    <lineage>
        <taxon>Archaea</taxon>
        <taxon>Methanobacteriati</taxon>
        <taxon>Methanobacteriota</taxon>
        <taxon>Stenosarchaea group</taxon>
        <taxon>Methanomicrobia</taxon>
        <taxon>Methanomicrobiales</taxon>
        <taxon>Methanomicrobiaceae</taxon>
        <taxon>Methanolacinia</taxon>
    </lineage>
</organism>
<proteinExistence type="predicted"/>
<keyword evidence="1" id="KW-0812">Transmembrane</keyword>
<keyword evidence="3" id="KW-1185">Reference proteome</keyword>
<accession>E1RHW4</accession>
<evidence type="ECO:0008006" key="4">
    <source>
        <dbReference type="Google" id="ProtNLM"/>
    </source>
</evidence>
<dbReference type="eggNOG" id="arCOG10845">
    <property type="taxonomic scope" value="Archaea"/>
</dbReference>
<dbReference type="HOGENOM" id="CLU_1375535_0_0_2"/>
<reference evidence="2 3" key="1">
    <citation type="journal article" date="2010" name="Stand. Genomic Sci.">
        <title>Complete genome sequence of Methanoplanus petrolearius type strain (SEBR 4847).</title>
        <authorList>
            <person name="Brambilla E."/>
            <person name="Djao O.D."/>
            <person name="Daligault H."/>
            <person name="Lapidus A."/>
            <person name="Lucas S."/>
            <person name="Hammon N."/>
            <person name="Nolan M."/>
            <person name="Tice H."/>
            <person name="Cheng J.F."/>
            <person name="Han C."/>
            <person name="Tapia R."/>
            <person name="Goodwin L."/>
            <person name="Pitluck S."/>
            <person name="Liolios K."/>
            <person name="Ivanova N."/>
            <person name="Mavromatis K."/>
            <person name="Mikhailova N."/>
            <person name="Pati A."/>
            <person name="Chen A."/>
            <person name="Palaniappan K."/>
            <person name="Land M."/>
            <person name="Hauser L."/>
            <person name="Chang Y.J."/>
            <person name="Jeffries C.D."/>
            <person name="Rohde M."/>
            <person name="Spring S."/>
            <person name="Sikorski J."/>
            <person name="Goker M."/>
            <person name="Woyke T."/>
            <person name="Bristow J."/>
            <person name="Eisen J.A."/>
            <person name="Markowitz V."/>
            <person name="Hugenholtz P."/>
            <person name="Kyrpides N.C."/>
            <person name="Klenk H.P."/>
        </authorList>
    </citation>
    <scope>NUCLEOTIDE SEQUENCE [LARGE SCALE GENOMIC DNA]</scope>
    <source>
        <strain evidence="3">DSM 11571 / OCM 486 / SEBR 4847</strain>
    </source>
</reference>
<dbReference type="Proteomes" id="UP000006565">
    <property type="component" value="Chromosome"/>
</dbReference>
<feature type="transmembrane region" description="Helical" evidence="1">
    <location>
        <begin position="55"/>
        <end position="80"/>
    </location>
</feature>
<dbReference type="AlphaFoldDB" id="E1RHW4"/>
<dbReference type="KEGG" id="mpi:Mpet_1749"/>
<feature type="transmembrane region" description="Helical" evidence="1">
    <location>
        <begin position="27"/>
        <end position="49"/>
    </location>
</feature>
<dbReference type="RefSeq" id="WP_013329679.1">
    <property type="nucleotide sequence ID" value="NC_014507.1"/>
</dbReference>
<protein>
    <recommendedName>
        <fullName evidence="4">YcxB-like protein domain-containing protein</fullName>
    </recommendedName>
</protein>
<dbReference type="OrthoDB" id="115458at2157"/>
<evidence type="ECO:0000313" key="2">
    <source>
        <dbReference type="EMBL" id="ADN36502.1"/>
    </source>
</evidence>
<dbReference type="EMBL" id="CP002117">
    <property type="protein sequence ID" value="ADN36502.1"/>
    <property type="molecule type" value="Genomic_DNA"/>
</dbReference>
<sequence length="198" mass="21735">MSEDLISEAPVKKIVWEKKIPLFSNTVVIKQLAMVIIIPAFFLMIFLIVLDPDMIVEAFMVFVLLLGIFAVLTVIAMGMIHAATKGGLSATFSLDDKGMYYDAGKNSRALNKITMTGGIMAGSPALLGGSMINISRESESMAWSDVKKITAYDSQKTIVAYRKSLISPVGLFCTDENYEEVLDFITRHLPSGVNLKRS</sequence>
<dbReference type="GeneID" id="9744224"/>
<keyword evidence="1" id="KW-0472">Membrane</keyword>
<keyword evidence="1" id="KW-1133">Transmembrane helix</keyword>